<comment type="similarity">
    <text evidence="2">Belongs to the auxin efflux carrier (TC 2.A.69) family.</text>
</comment>
<feature type="transmembrane region" description="Helical" evidence="8">
    <location>
        <begin position="6"/>
        <end position="25"/>
    </location>
</feature>
<evidence type="ECO:0000256" key="1">
    <source>
        <dbReference type="ARBA" id="ARBA00004651"/>
    </source>
</evidence>
<dbReference type="RefSeq" id="WP_313792672.1">
    <property type="nucleotide sequence ID" value="NZ_CP102453.1"/>
</dbReference>
<keyword evidence="7 8" id="KW-0472">Membrane</keyword>
<evidence type="ECO:0000256" key="6">
    <source>
        <dbReference type="ARBA" id="ARBA00022989"/>
    </source>
</evidence>
<feature type="transmembrane region" description="Helical" evidence="8">
    <location>
        <begin position="220"/>
        <end position="242"/>
    </location>
</feature>
<evidence type="ECO:0000313" key="10">
    <source>
        <dbReference type="Proteomes" id="UP001315967"/>
    </source>
</evidence>
<dbReference type="Gene3D" id="1.20.1530.20">
    <property type="match status" value="1"/>
</dbReference>
<sequence>MSYIVIVIQQLIVMFLLSLCGYILVKRKDLSGQTISEINKIITLYLTPLVVAKSFLGDFSSEQLVQLLYGMGLYLIFTLMRLFGMRWLYGRYNKTIDQYAVIFGNTGFIGIPLTLAVFGEDYLFLTTGMMLVNNLLNWTVGIPMLTTKSQPMKLWQNPMIIGLGIGMIFIVTGATLPPVLDSILSTLTSLYTPLAMVCLGSYFVDFSLKDYFSSRRMWQVIFFRLFFFPAIVLAVVLLIPSLDYHTGFVLVMLQAGPSAMTTAIFSHLYGGDYAHGAKLVFGTTLMSIVSIPLMLYFYNLLF</sequence>
<dbReference type="PANTHER" id="PTHR36838">
    <property type="entry name" value="AUXIN EFFLUX CARRIER FAMILY PROTEIN"/>
    <property type="match status" value="1"/>
</dbReference>
<feature type="transmembrane region" description="Helical" evidence="8">
    <location>
        <begin position="158"/>
        <end position="176"/>
    </location>
</feature>
<dbReference type="EMBL" id="CP102453">
    <property type="protein sequence ID" value="UUX33169.1"/>
    <property type="molecule type" value="Genomic_DNA"/>
</dbReference>
<dbReference type="Pfam" id="PF03547">
    <property type="entry name" value="Mem_trans"/>
    <property type="match status" value="1"/>
</dbReference>
<reference evidence="9 10" key="1">
    <citation type="submission" date="2022-08" db="EMBL/GenBank/DDBJ databases">
        <title>Aerococcaceae sp. nov isolated from spoiled eye mask.</title>
        <authorList>
            <person name="Zhou G."/>
            <person name="Xie X.-B."/>
            <person name="Shi Q.-S."/>
            <person name="Wang Y.-S."/>
            <person name="Wen X."/>
            <person name="Peng H."/>
            <person name="Yang X.-J."/>
            <person name="Tao H.-B."/>
            <person name="Huang X.-M."/>
        </authorList>
    </citation>
    <scope>NUCLEOTIDE SEQUENCE [LARGE SCALE GENOMIC DNA]</scope>
    <source>
        <strain evidence="10">DM20194951</strain>
    </source>
</reference>
<evidence type="ECO:0000256" key="7">
    <source>
        <dbReference type="ARBA" id="ARBA00023136"/>
    </source>
</evidence>
<gene>
    <name evidence="9" type="ORF">NRE15_09675</name>
</gene>
<keyword evidence="6 8" id="KW-1133">Transmembrane helix</keyword>
<evidence type="ECO:0000256" key="4">
    <source>
        <dbReference type="ARBA" id="ARBA00022475"/>
    </source>
</evidence>
<keyword evidence="5 8" id="KW-0812">Transmembrane</keyword>
<dbReference type="InterPro" id="IPR004776">
    <property type="entry name" value="Mem_transp_PIN-like"/>
</dbReference>
<protein>
    <submittedName>
        <fullName evidence="9">AEC family transporter</fullName>
    </submittedName>
</protein>
<dbReference type="InterPro" id="IPR038770">
    <property type="entry name" value="Na+/solute_symporter_sf"/>
</dbReference>
<keyword evidence="10" id="KW-1185">Reference proteome</keyword>
<evidence type="ECO:0000256" key="3">
    <source>
        <dbReference type="ARBA" id="ARBA00022448"/>
    </source>
</evidence>
<evidence type="ECO:0000256" key="5">
    <source>
        <dbReference type="ARBA" id="ARBA00022692"/>
    </source>
</evidence>
<feature type="transmembrane region" description="Helical" evidence="8">
    <location>
        <begin position="124"/>
        <end position="146"/>
    </location>
</feature>
<feature type="transmembrane region" description="Helical" evidence="8">
    <location>
        <begin position="100"/>
        <end position="118"/>
    </location>
</feature>
<evidence type="ECO:0000313" key="9">
    <source>
        <dbReference type="EMBL" id="UUX33169.1"/>
    </source>
</evidence>
<evidence type="ECO:0000256" key="8">
    <source>
        <dbReference type="SAM" id="Phobius"/>
    </source>
</evidence>
<keyword evidence="4" id="KW-1003">Cell membrane</keyword>
<feature type="transmembrane region" description="Helical" evidence="8">
    <location>
        <begin position="68"/>
        <end position="88"/>
    </location>
</feature>
<comment type="subcellular location">
    <subcellularLocation>
        <location evidence="1">Cell membrane</location>
        <topology evidence="1">Multi-pass membrane protein</topology>
    </subcellularLocation>
</comment>
<proteinExistence type="inferred from homology"/>
<organism evidence="9 10">
    <name type="scientific">Fundicoccus culcitae</name>
    <dbReference type="NCBI Taxonomy" id="2969821"/>
    <lineage>
        <taxon>Bacteria</taxon>
        <taxon>Bacillati</taxon>
        <taxon>Bacillota</taxon>
        <taxon>Bacilli</taxon>
        <taxon>Lactobacillales</taxon>
        <taxon>Aerococcaceae</taxon>
        <taxon>Fundicoccus</taxon>
    </lineage>
</organism>
<name>A0ABY5P3C0_9LACT</name>
<feature type="transmembrane region" description="Helical" evidence="8">
    <location>
        <begin position="188"/>
        <end position="208"/>
    </location>
</feature>
<keyword evidence="3" id="KW-0813">Transport</keyword>
<dbReference type="PANTHER" id="PTHR36838:SF1">
    <property type="entry name" value="SLR1864 PROTEIN"/>
    <property type="match status" value="1"/>
</dbReference>
<dbReference type="Proteomes" id="UP001315967">
    <property type="component" value="Chromosome"/>
</dbReference>
<evidence type="ECO:0000256" key="2">
    <source>
        <dbReference type="ARBA" id="ARBA00010145"/>
    </source>
</evidence>
<accession>A0ABY5P3C0</accession>
<feature type="transmembrane region" description="Helical" evidence="8">
    <location>
        <begin position="279"/>
        <end position="298"/>
    </location>
</feature>
<feature type="transmembrane region" description="Helical" evidence="8">
    <location>
        <begin position="37"/>
        <end position="56"/>
    </location>
</feature>